<dbReference type="GO" id="GO:0016197">
    <property type="term" value="P:endosomal transport"/>
    <property type="evidence" value="ECO:0007669"/>
    <property type="project" value="TreeGrafter"/>
</dbReference>
<dbReference type="GeneID" id="80875530"/>
<protein>
    <recommendedName>
        <fullName evidence="2">Probable vacuolar protein sorting-associated protein 16 homolog</fullName>
    </recommendedName>
</protein>
<evidence type="ECO:0000256" key="2">
    <source>
        <dbReference type="PIRNR" id="PIRNR007949"/>
    </source>
</evidence>
<proteinExistence type="inferred from homology"/>
<dbReference type="KEGG" id="som:SOMG_02048"/>
<dbReference type="InterPro" id="IPR016534">
    <property type="entry name" value="VPS16"/>
</dbReference>
<evidence type="ECO:0000313" key="6">
    <source>
        <dbReference type="Proteomes" id="UP001212411"/>
    </source>
</evidence>
<sequence>MESLLKYPAYEWELLQNTHYQRINLGNTVWDSIDPVAFLTAVAPCGGAIALTRSESNIHKNFKFEEIPLYSICIFNLTGRHLQTLTWDKVSIAGMGWNDNEELIVLSKQGQVRMYNLLGEFHQYSIGKGIEKIGVKECRFSSGAVFVRLQDDSFISLSGLDEPRRKNFANIPIELMDSEKISSWNLIPNQFSLDLGYDVLVSIGNQILQIDEQDVQVHKIPSSELIHQFSVSPNSRYIALYEEKGKIRVISSDFTKILLDFQLPYTISEAVLKQMTWCSNDAVVLVHDNLLTLVGPFGGSVPFLYNHTPIVFSEIDGVRVLNKEKCEFLQRVPSSLEKVFEMQSRSPATRLVEASQKMKSKSVLAEKLLLEMKNDMHAAVDTCTQAALHEFSIEWQKELLEAASLGKNTLTAFNHQEFVDICKEIRVLNSVRSPNIGIYITHDQLEYLGFERLIRRISRRKQYGIASQAAQYLSLPCDWVYIEWAQTYLKQSNEPEDVVLNNIVDRLSKRKFISYEKIARTAYEEGRIMLSTKLLDFEPLANHQVMLLLNMESYEQAMSRVIETSDYELILYVILQIKQQMSIASFFQLLNTHPNAANVYVEFAKQNDRRTLHDFFYQDDDRKGLAMLAIEDTLTVSTSKERIASLQTARKVCNDSKEFSLESKLLDEQVKLLQLEEGYESQLASNFVGLTINELIVKLVELNQNQKASKIRSEFAVPEKRFTWLKLRALVAIRDWLQIEQWAASLRRSPIGFEPFVNEILSAGNKREAAKYISRCTQISTQEKVDLWIQVGDVKGASEEAAKAKSGNLLGELLERVQNMPESRLVQNALGQLRR</sequence>
<evidence type="ECO:0000256" key="1">
    <source>
        <dbReference type="ARBA" id="ARBA00009250"/>
    </source>
</evidence>
<dbReference type="Proteomes" id="UP001212411">
    <property type="component" value="Chromosome 1"/>
</dbReference>
<dbReference type="SUPFAM" id="SSF50978">
    <property type="entry name" value="WD40 repeat-like"/>
    <property type="match status" value="1"/>
</dbReference>
<dbReference type="GO" id="GO:0003779">
    <property type="term" value="F:actin binding"/>
    <property type="evidence" value="ECO:0007669"/>
    <property type="project" value="TreeGrafter"/>
</dbReference>
<dbReference type="InterPro" id="IPR006925">
    <property type="entry name" value="Vps16_C"/>
</dbReference>
<feature type="domain" description="Vps16 N-terminal" evidence="4">
    <location>
        <begin position="8"/>
        <end position="420"/>
    </location>
</feature>
<accession>A0AAF0AVF8</accession>
<comment type="function">
    <text evidence="2">Essential for vacuolar protein sorting. Required for vacuole biogenesis, stability and to maintain vacuole morphology.</text>
</comment>
<feature type="domain" description="Vps16 C-terminal" evidence="3">
    <location>
        <begin position="513"/>
        <end position="828"/>
    </location>
</feature>
<dbReference type="InterPro" id="IPR036322">
    <property type="entry name" value="WD40_repeat_dom_sf"/>
</dbReference>
<dbReference type="GO" id="GO:0005768">
    <property type="term" value="C:endosome"/>
    <property type="evidence" value="ECO:0007669"/>
    <property type="project" value="TreeGrafter"/>
</dbReference>
<comment type="similarity">
    <text evidence="1 2">Belongs to the VPS16 family.</text>
</comment>
<dbReference type="GO" id="GO:0042144">
    <property type="term" value="P:vacuole fusion, non-autophagic"/>
    <property type="evidence" value="ECO:0007669"/>
    <property type="project" value="TreeGrafter"/>
</dbReference>
<gene>
    <name evidence="5" type="primary">vps16</name>
    <name evidence="5" type="ORF">SOMG_02048</name>
</gene>
<dbReference type="PANTHER" id="PTHR12811:SF0">
    <property type="entry name" value="VACUOLAR PROTEIN SORTING-ASSOCIATED PROTEIN 16 HOMOLOG"/>
    <property type="match status" value="1"/>
</dbReference>
<dbReference type="PIRSF" id="PIRSF007949">
    <property type="entry name" value="VPS16"/>
    <property type="match status" value="1"/>
</dbReference>
<dbReference type="Pfam" id="PF04841">
    <property type="entry name" value="Vps16_N"/>
    <property type="match status" value="1"/>
</dbReference>
<keyword evidence="6" id="KW-1185">Reference proteome</keyword>
<dbReference type="InterPro" id="IPR006926">
    <property type="entry name" value="Vps16_N"/>
</dbReference>
<organism evidence="5 6">
    <name type="scientific">Schizosaccharomyces osmophilus</name>
    <dbReference type="NCBI Taxonomy" id="2545709"/>
    <lineage>
        <taxon>Eukaryota</taxon>
        <taxon>Fungi</taxon>
        <taxon>Dikarya</taxon>
        <taxon>Ascomycota</taxon>
        <taxon>Taphrinomycotina</taxon>
        <taxon>Schizosaccharomycetes</taxon>
        <taxon>Schizosaccharomycetales</taxon>
        <taxon>Schizosaccharomycetaceae</taxon>
        <taxon>Schizosaccharomyces</taxon>
    </lineage>
</organism>
<dbReference type="GO" id="GO:0030897">
    <property type="term" value="C:HOPS complex"/>
    <property type="evidence" value="ECO:0007669"/>
    <property type="project" value="TreeGrafter"/>
</dbReference>
<dbReference type="AlphaFoldDB" id="A0AAF0AVF8"/>
<dbReference type="EMBL" id="CP115611">
    <property type="protein sequence ID" value="WBW72497.1"/>
    <property type="molecule type" value="Genomic_DNA"/>
</dbReference>
<dbReference type="GO" id="GO:0006886">
    <property type="term" value="P:intracellular protein transport"/>
    <property type="evidence" value="ECO:0007669"/>
    <property type="project" value="InterPro"/>
</dbReference>
<evidence type="ECO:0000259" key="4">
    <source>
        <dbReference type="Pfam" id="PF04841"/>
    </source>
</evidence>
<dbReference type="InterPro" id="IPR038132">
    <property type="entry name" value="Vps16_C_sf"/>
</dbReference>
<evidence type="ECO:0000259" key="3">
    <source>
        <dbReference type="Pfam" id="PF04840"/>
    </source>
</evidence>
<name>A0AAF0AVF8_9SCHI</name>
<keyword evidence="2" id="KW-0813">Transport</keyword>
<keyword evidence="2" id="KW-0653">Protein transport</keyword>
<dbReference type="PANTHER" id="PTHR12811">
    <property type="entry name" value="VACUOLAR PROTEIN SORTING VPS16"/>
    <property type="match status" value="1"/>
</dbReference>
<dbReference type="RefSeq" id="XP_056036740.1">
    <property type="nucleotide sequence ID" value="XM_056180841.1"/>
</dbReference>
<evidence type="ECO:0000313" key="5">
    <source>
        <dbReference type="EMBL" id="WBW72497.1"/>
    </source>
</evidence>
<reference evidence="5 6" key="1">
    <citation type="journal article" date="2023" name="G3 (Bethesda)">
        <title>A high-quality reference genome for the fission yeast Schizosaccharomyces osmophilus.</title>
        <authorList>
            <person name="Jia G.S."/>
            <person name="Zhang W.C."/>
            <person name="Liang Y."/>
            <person name="Liu X.H."/>
            <person name="Rhind N."/>
            <person name="Pidoux A."/>
            <person name="Brysch-Herzberg M."/>
            <person name="Du L.L."/>
        </authorList>
    </citation>
    <scope>NUCLEOTIDE SEQUENCE [LARGE SCALE GENOMIC DNA]</scope>
    <source>
        <strain evidence="5 6">CBS 15793</strain>
    </source>
</reference>
<dbReference type="Pfam" id="PF04840">
    <property type="entry name" value="Vps16_C"/>
    <property type="match status" value="1"/>
</dbReference>
<dbReference type="Gene3D" id="1.10.150.780">
    <property type="entry name" value="Vps16, C-terminal region"/>
    <property type="match status" value="1"/>
</dbReference>